<accession>A0A4Y2NN63</accession>
<evidence type="ECO:0000313" key="2">
    <source>
        <dbReference type="Proteomes" id="UP000499080"/>
    </source>
</evidence>
<evidence type="ECO:0000313" key="1">
    <source>
        <dbReference type="EMBL" id="GBN40975.1"/>
    </source>
</evidence>
<name>A0A4Y2NN63_ARAVE</name>
<dbReference type="AlphaFoldDB" id="A0A4Y2NN63"/>
<protein>
    <submittedName>
        <fullName evidence="1">Uncharacterized protein</fullName>
    </submittedName>
</protein>
<sequence>MYFCGAKQHTLFHLSDDPDSTCLMGRPRDSDSGLSVNRWVSQDGRLGGARTGREILYRRDKCLCFTYRRQSPSQFLPPREFPTQHSAFFPLFSVTGDSTLCSIFRSQNRYLRAINHLLKICSSDVVKAQHAMFL</sequence>
<reference evidence="1 2" key="1">
    <citation type="journal article" date="2019" name="Sci. Rep.">
        <title>Orb-weaving spider Araneus ventricosus genome elucidates the spidroin gene catalogue.</title>
        <authorList>
            <person name="Kono N."/>
            <person name="Nakamura H."/>
            <person name="Ohtoshi R."/>
            <person name="Moran D.A.P."/>
            <person name="Shinohara A."/>
            <person name="Yoshida Y."/>
            <person name="Fujiwara M."/>
            <person name="Mori M."/>
            <person name="Tomita M."/>
            <person name="Arakawa K."/>
        </authorList>
    </citation>
    <scope>NUCLEOTIDE SEQUENCE [LARGE SCALE GENOMIC DNA]</scope>
</reference>
<dbReference type="Proteomes" id="UP000499080">
    <property type="component" value="Unassembled WGS sequence"/>
</dbReference>
<dbReference type="EMBL" id="BGPR01009582">
    <property type="protein sequence ID" value="GBN40975.1"/>
    <property type="molecule type" value="Genomic_DNA"/>
</dbReference>
<gene>
    <name evidence="1" type="ORF">AVEN_804_1</name>
</gene>
<proteinExistence type="predicted"/>
<keyword evidence="2" id="KW-1185">Reference proteome</keyword>
<comment type="caution">
    <text evidence="1">The sequence shown here is derived from an EMBL/GenBank/DDBJ whole genome shotgun (WGS) entry which is preliminary data.</text>
</comment>
<organism evidence="1 2">
    <name type="scientific">Araneus ventricosus</name>
    <name type="common">Orbweaver spider</name>
    <name type="synonym">Epeira ventricosa</name>
    <dbReference type="NCBI Taxonomy" id="182803"/>
    <lineage>
        <taxon>Eukaryota</taxon>
        <taxon>Metazoa</taxon>
        <taxon>Ecdysozoa</taxon>
        <taxon>Arthropoda</taxon>
        <taxon>Chelicerata</taxon>
        <taxon>Arachnida</taxon>
        <taxon>Araneae</taxon>
        <taxon>Araneomorphae</taxon>
        <taxon>Entelegynae</taxon>
        <taxon>Araneoidea</taxon>
        <taxon>Araneidae</taxon>
        <taxon>Araneus</taxon>
    </lineage>
</organism>